<evidence type="ECO:0000313" key="1">
    <source>
        <dbReference type="EMBL" id="GBR15519.1"/>
    </source>
</evidence>
<dbReference type="RefSeq" id="WP_099182722.1">
    <property type="nucleotide sequence ID" value="NZ_BAQW01000013.1"/>
</dbReference>
<evidence type="ECO:0000313" key="2">
    <source>
        <dbReference type="Proteomes" id="UP001061070"/>
    </source>
</evidence>
<accession>A0ABQ0QEB9</accession>
<sequence length="315" mass="34474">MNINMHDAQSAEAFLVSQLSHIESEVYKIQYPDIRYPSLVPVDTEANPWSPSVTYYSFDTKGQAKWINGRGQDIPNADVQRAKFETAVTMGGIGYEYTMEELAQAQMLRRNLSADKGDAARLAAEQFIDQVAMFGDTSVGYSGLANSSDVTVGEAPNGGAGSPLWSKKTADEMLADSDAALSGVWTQSNTVELADTLLLPLAAFTKANSTRITNESSDTVLSFIRKNNIYTARTGRPLMIEPVRGLDTAGTGGTGRMIAYKRDPRVVKMHMPMPFRFVSQLYPVAPLTWHVPGIFRVGGVDVRRPGAFRYMDGIV</sequence>
<dbReference type="Proteomes" id="UP001061070">
    <property type="component" value="Unassembled WGS sequence"/>
</dbReference>
<dbReference type="Pfam" id="PF09950">
    <property type="entry name" value="Major_capside"/>
    <property type="match status" value="1"/>
</dbReference>
<organism evidence="1 2">
    <name type="scientific">Gluconobacter frateurii NRIC 0228</name>
    <dbReference type="NCBI Taxonomy" id="1307946"/>
    <lineage>
        <taxon>Bacteria</taxon>
        <taxon>Pseudomonadati</taxon>
        <taxon>Pseudomonadota</taxon>
        <taxon>Alphaproteobacteria</taxon>
        <taxon>Acetobacterales</taxon>
        <taxon>Acetobacteraceae</taxon>
        <taxon>Gluconobacter</taxon>
    </lineage>
</organism>
<dbReference type="PIRSF" id="PIRSF029202">
    <property type="entry name" value="UCP029202"/>
    <property type="match status" value="1"/>
</dbReference>
<dbReference type="EMBL" id="BAQW01000013">
    <property type="protein sequence ID" value="GBR15519.1"/>
    <property type="molecule type" value="Genomic_DNA"/>
</dbReference>
<evidence type="ECO:0008006" key="3">
    <source>
        <dbReference type="Google" id="ProtNLM"/>
    </source>
</evidence>
<name>A0ABQ0QEB9_9PROT</name>
<dbReference type="InterPro" id="IPR020049">
    <property type="entry name" value="Major_capsid-like"/>
</dbReference>
<comment type="caution">
    <text evidence="1">The sequence shown here is derived from an EMBL/GenBank/DDBJ whole genome shotgun (WGS) entry which is preliminary data.</text>
</comment>
<protein>
    <recommendedName>
        <fullName evidence="3">DUF2184 domain-containing protein</fullName>
    </recommendedName>
</protein>
<keyword evidence="2" id="KW-1185">Reference proteome</keyword>
<proteinExistence type="predicted"/>
<gene>
    <name evidence="1" type="ORF">AA0228_2533</name>
</gene>
<reference evidence="1" key="1">
    <citation type="submission" date="2013-04" db="EMBL/GenBank/DDBJ databases">
        <title>The genome sequencing project of 58 acetic acid bacteria.</title>
        <authorList>
            <person name="Okamoto-Kainuma A."/>
            <person name="Ishikawa M."/>
            <person name="Umino S."/>
            <person name="Koizumi Y."/>
            <person name="Shiwa Y."/>
            <person name="Yoshikawa H."/>
            <person name="Matsutani M."/>
            <person name="Matsushita K."/>
        </authorList>
    </citation>
    <scope>NUCLEOTIDE SEQUENCE</scope>
    <source>
        <strain evidence="1">NRIC 0228</strain>
    </source>
</reference>